<reference evidence="4 5" key="1">
    <citation type="submission" date="2016-11" db="EMBL/GenBank/DDBJ databases">
        <title>Draft Genome Sequences of Nine Cyanobacterial Strains from Diverse Habitats.</title>
        <authorList>
            <person name="Zhu T."/>
            <person name="Hou S."/>
            <person name="Lu X."/>
            <person name="Hess W.R."/>
        </authorList>
    </citation>
    <scope>NUCLEOTIDE SEQUENCE [LARGE SCALE GENOMIC DNA]</scope>
    <source>
        <strain evidence="4 5">5.2 s.c.1</strain>
    </source>
</reference>
<feature type="region of interest" description="Disordered" evidence="1">
    <location>
        <begin position="735"/>
        <end position="774"/>
    </location>
</feature>
<evidence type="ECO:0000256" key="2">
    <source>
        <dbReference type="SAM" id="Phobius"/>
    </source>
</evidence>
<dbReference type="Gene3D" id="3.60.40.10">
    <property type="entry name" value="PPM-type phosphatase domain"/>
    <property type="match status" value="1"/>
</dbReference>
<dbReference type="SUPFAM" id="SSF81606">
    <property type="entry name" value="PP2C-like"/>
    <property type="match status" value="1"/>
</dbReference>
<sequence>MQNEAAMLQCPNEYCKAVNDERDKYCQQCGTFLPKRYLWAVGSDIEKYQIGEVIAQRYLLISERVFLDTKPGLPPEAQACEITATTKPYLRLIPYRLQVPQVYGFLPGRADCDVLLLEAPIYAEGTPLAGQLLPALAEAWQDATSLRQLNWLWQIAQLWQPLSSEGAASSLLDLQLLRVEGSLVRLLQLRSQQPQPTIAELGRLWLELIDQAQPSIAEFLAQLCHSMIEGNLNADSLTTALDRGLTELGRSQVRKLVISTLTDTGPTRQRNEDACYPPSGTTTTTSAPAVAIVCDGIGGHEGGSVASQLAIDTLQQVKQLPLEDIHLDAMTLTRELERFVRIANDRINQRNDNEQRFGRQRMGTTLVMAVERAHEMYITHVGDSRAYWITRTGCHQLTLDDDVASREVRLGYSLYRNALEQASSGSLVQALGTSSSAALHPTVQRFVLDEDCIFLLCSDGLSDYDRVEEYWDTVLLPAVNGSLKEADAVTRLVEMSNSQNGHDNVTVALVRCTVKYSEPTNPLSIALLKEPQFDDRQNTAIASQHDLIKQDRADTSTRKTVLLPTQRPKSRLLLPILLGTLLLSLGGGLLAYFLPQFHRRQPLNNPTTLPSPLASPTATPTPLSVGTLVQINRQINLEQNPNAIATNVASQSQLAQVPMHGILKVTGKKENLQQGDLLRLKFLCVINPSENFNTTASNLQLPQNATAQLLQLGQEGWIEQATLLPNIEKTLGQTKSNSCPIANQSLPTSESPLNRPLTLRNAGRKNEEKRSLSF</sequence>
<organism evidence="4 5">
    <name type="scientific">Chroogloeocystis siderophila 5.2 s.c.1</name>
    <dbReference type="NCBI Taxonomy" id="247279"/>
    <lineage>
        <taxon>Bacteria</taxon>
        <taxon>Bacillati</taxon>
        <taxon>Cyanobacteriota</taxon>
        <taxon>Cyanophyceae</taxon>
        <taxon>Oscillatoriophycideae</taxon>
        <taxon>Chroococcales</taxon>
        <taxon>Chroococcaceae</taxon>
        <taxon>Chroogloeocystis</taxon>
    </lineage>
</organism>
<dbReference type="OrthoDB" id="495860at2"/>
<dbReference type="AlphaFoldDB" id="A0A1U7HWG3"/>
<feature type="compositionally biased region" description="Basic and acidic residues" evidence="1">
    <location>
        <begin position="764"/>
        <end position="774"/>
    </location>
</feature>
<evidence type="ECO:0000313" key="4">
    <source>
        <dbReference type="EMBL" id="OKH27949.1"/>
    </source>
</evidence>
<accession>A0A1U7HWG3</accession>
<dbReference type="SMART" id="SM00331">
    <property type="entry name" value="PP2C_SIG"/>
    <property type="match status" value="1"/>
</dbReference>
<evidence type="ECO:0000256" key="1">
    <source>
        <dbReference type="SAM" id="MobiDB-lite"/>
    </source>
</evidence>
<protein>
    <submittedName>
        <fullName evidence="4">Serine/threonine protein phosphatase</fullName>
    </submittedName>
</protein>
<dbReference type="STRING" id="247279.NIES1031_05025"/>
<keyword evidence="2" id="KW-0812">Transmembrane</keyword>
<feature type="transmembrane region" description="Helical" evidence="2">
    <location>
        <begin position="572"/>
        <end position="594"/>
    </location>
</feature>
<comment type="caution">
    <text evidence="4">The sequence shown here is derived from an EMBL/GenBank/DDBJ whole genome shotgun (WGS) entry which is preliminary data.</text>
</comment>
<name>A0A1U7HWG3_9CHRO</name>
<dbReference type="PROSITE" id="PS51746">
    <property type="entry name" value="PPM_2"/>
    <property type="match status" value="1"/>
</dbReference>
<dbReference type="Proteomes" id="UP000185984">
    <property type="component" value="Unassembled WGS sequence"/>
</dbReference>
<dbReference type="InterPro" id="IPR001932">
    <property type="entry name" value="PPM-type_phosphatase-like_dom"/>
</dbReference>
<evidence type="ECO:0000259" key="3">
    <source>
        <dbReference type="PROSITE" id="PS51746"/>
    </source>
</evidence>
<dbReference type="RefSeq" id="WP_073548412.1">
    <property type="nucleotide sequence ID" value="NZ_CAWMVK010000034.1"/>
</dbReference>
<keyword evidence="2" id="KW-1133">Transmembrane helix</keyword>
<proteinExistence type="predicted"/>
<dbReference type="SMART" id="SM00332">
    <property type="entry name" value="PP2Cc"/>
    <property type="match status" value="1"/>
</dbReference>
<gene>
    <name evidence="4" type="ORF">NIES1031_05025</name>
</gene>
<feature type="compositionally biased region" description="Polar residues" evidence="1">
    <location>
        <begin position="735"/>
        <end position="752"/>
    </location>
</feature>
<keyword evidence="2" id="KW-0472">Membrane</keyword>
<keyword evidence="5" id="KW-1185">Reference proteome</keyword>
<dbReference type="CDD" id="cd00143">
    <property type="entry name" value="PP2Cc"/>
    <property type="match status" value="1"/>
</dbReference>
<dbReference type="InterPro" id="IPR036457">
    <property type="entry name" value="PPM-type-like_dom_sf"/>
</dbReference>
<evidence type="ECO:0000313" key="5">
    <source>
        <dbReference type="Proteomes" id="UP000185984"/>
    </source>
</evidence>
<dbReference type="Pfam" id="PF13672">
    <property type="entry name" value="PP2C_2"/>
    <property type="match status" value="1"/>
</dbReference>
<feature type="domain" description="PPM-type phosphatase" evidence="3">
    <location>
        <begin position="257"/>
        <end position="512"/>
    </location>
</feature>
<dbReference type="EMBL" id="MRCC01000004">
    <property type="protein sequence ID" value="OKH27949.1"/>
    <property type="molecule type" value="Genomic_DNA"/>
</dbReference>